<feature type="transmembrane region" description="Helical" evidence="1">
    <location>
        <begin position="158"/>
        <end position="175"/>
    </location>
</feature>
<gene>
    <name evidence="2" type="ORF">UT08_C0003G0013</name>
</gene>
<dbReference type="Proteomes" id="UP000034081">
    <property type="component" value="Unassembled WGS sequence"/>
</dbReference>
<keyword evidence="1" id="KW-0472">Membrane</keyword>
<feature type="transmembrane region" description="Helical" evidence="1">
    <location>
        <begin position="287"/>
        <end position="308"/>
    </location>
</feature>
<name>A0A0G0LD61_9BACT</name>
<feature type="transmembrane region" description="Helical" evidence="1">
    <location>
        <begin position="328"/>
        <end position="349"/>
    </location>
</feature>
<keyword evidence="1" id="KW-1133">Transmembrane helix</keyword>
<evidence type="ECO:0000313" key="3">
    <source>
        <dbReference type="Proteomes" id="UP000034081"/>
    </source>
</evidence>
<feature type="transmembrane region" description="Helical" evidence="1">
    <location>
        <begin position="89"/>
        <end position="107"/>
    </location>
</feature>
<dbReference type="STRING" id="1618570.UT08_C0003G0013"/>
<keyword evidence="1" id="KW-0812">Transmembrane</keyword>
<feature type="transmembrane region" description="Helical" evidence="1">
    <location>
        <begin position="383"/>
        <end position="403"/>
    </location>
</feature>
<dbReference type="AlphaFoldDB" id="A0A0G0LD61"/>
<feature type="transmembrane region" description="Helical" evidence="1">
    <location>
        <begin position="21"/>
        <end position="44"/>
    </location>
</feature>
<proteinExistence type="predicted"/>
<sequence length="471" mass="52483">MTDLAPLIKKELPEAWPLRKLIGPSFIILGVGLGSGELILWPYLSSNFGLGIIWAAVLGITFQFFINMEIERYSLITGESIFVGLTRKFGRFAPMWFILTTLVPWMWPGIIASSATVFAKALGINYSGYVGIFLLLIIGLLYSLGHVVYKTQESVQKAIILIGIPFIFLITFYFAQSDDWLALIRGILGQGLTADGQKFSFIPLGLPFATFLAALAYAGAGGNLNLAQSLYVKEKGYGMGKYSGRITNIFKGKKEEIKLEGSTFEVKPENIKIFNTWWKRINIEHAIVFWATGAFTMLLLSLLAYSTVFGNPGVETSINFVIHESLVIASKTIPFLGTFFLIMAGVMLFGTQFSVYGSNARISGENLVILNQNRFKVQNLPKYFYLFLWFQLFAGIIILTLGFTEPLALVVTGAVFNAISMFIYTGMILWLNLTLLEKPLRPSIIRIVAVGSAFVFYGAFSIFTIYNRFFT</sequence>
<evidence type="ECO:0000256" key="1">
    <source>
        <dbReference type="SAM" id="Phobius"/>
    </source>
</evidence>
<feature type="transmembrane region" description="Helical" evidence="1">
    <location>
        <begin position="50"/>
        <end position="68"/>
    </location>
</feature>
<feature type="transmembrane region" description="Helical" evidence="1">
    <location>
        <begin position="443"/>
        <end position="466"/>
    </location>
</feature>
<evidence type="ECO:0000313" key="2">
    <source>
        <dbReference type="EMBL" id="KKQ85850.1"/>
    </source>
</evidence>
<feature type="transmembrane region" description="Helical" evidence="1">
    <location>
        <begin position="201"/>
        <end position="220"/>
    </location>
</feature>
<reference evidence="2 3" key="1">
    <citation type="journal article" date="2015" name="Nature">
        <title>rRNA introns, odd ribosomes, and small enigmatic genomes across a large radiation of phyla.</title>
        <authorList>
            <person name="Brown C.T."/>
            <person name="Hug L.A."/>
            <person name="Thomas B.C."/>
            <person name="Sharon I."/>
            <person name="Castelle C.J."/>
            <person name="Singh A."/>
            <person name="Wilkins M.J."/>
            <person name="Williams K.H."/>
            <person name="Banfield J.F."/>
        </authorList>
    </citation>
    <scope>NUCLEOTIDE SEQUENCE [LARGE SCALE GENOMIC DNA]</scope>
</reference>
<feature type="transmembrane region" description="Helical" evidence="1">
    <location>
        <begin position="409"/>
        <end position="431"/>
    </location>
</feature>
<organism evidence="2 3">
    <name type="scientific">Candidatus Woesebacteria bacterium GW2011_GWB1_38_8</name>
    <dbReference type="NCBI Taxonomy" id="1618570"/>
    <lineage>
        <taxon>Bacteria</taxon>
        <taxon>Candidatus Woeseibacteriota</taxon>
    </lineage>
</organism>
<dbReference type="NCBIfam" id="NF037982">
    <property type="entry name" value="Nramp_1"/>
    <property type="match status" value="1"/>
</dbReference>
<accession>A0A0G0LD61</accession>
<dbReference type="EMBL" id="LBVL01000003">
    <property type="protein sequence ID" value="KKQ85850.1"/>
    <property type="molecule type" value="Genomic_DNA"/>
</dbReference>
<feature type="transmembrane region" description="Helical" evidence="1">
    <location>
        <begin position="127"/>
        <end position="149"/>
    </location>
</feature>
<comment type="caution">
    <text evidence="2">The sequence shown here is derived from an EMBL/GenBank/DDBJ whole genome shotgun (WGS) entry which is preliminary data.</text>
</comment>
<protein>
    <submittedName>
        <fullName evidence="2">Uncharacterized protein</fullName>
    </submittedName>
</protein>